<dbReference type="SMART" id="SM00671">
    <property type="entry name" value="SEL1"/>
    <property type="match status" value="4"/>
</dbReference>
<dbReference type="InterPro" id="IPR050767">
    <property type="entry name" value="Sel1_AlgK"/>
</dbReference>
<dbReference type="PANTHER" id="PTHR11102">
    <property type="entry name" value="SEL-1-LIKE PROTEIN"/>
    <property type="match status" value="1"/>
</dbReference>
<dbReference type="PROSITE" id="PS50089">
    <property type="entry name" value="ZF_RING_2"/>
    <property type="match status" value="1"/>
</dbReference>
<dbReference type="InterPro" id="IPR011990">
    <property type="entry name" value="TPR-like_helical_dom_sf"/>
</dbReference>
<protein>
    <recommendedName>
        <fullName evidence="1">RING-type domain-containing protein</fullName>
    </recommendedName>
</protein>
<dbReference type="InterPro" id="IPR006597">
    <property type="entry name" value="Sel1-like"/>
</dbReference>
<proteinExistence type="predicted"/>
<dbReference type="GO" id="GO:0005789">
    <property type="term" value="C:endoplasmic reticulum membrane"/>
    <property type="evidence" value="ECO:0007669"/>
    <property type="project" value="TreeGrafter"/>
</dbReference>
<accession>A0A6C0H5U8</accession>
<feature type="domain" description="RING-type" evidence="1">
    <location>
        <begin position="250"/>
        <end position="285"/>
    </location>
</feature>
<dbReference type="SUPFAM" id="SSF57850">
    <property type="entry name" value="RING/U-box"/>
    <property type="match status" value="1"/>
</dbReference>
<dbReference type="Pfam" id="PF08238">
    <property type="entry name" value="Sel1"/>
    <property type="match status" value="3"/>
</dbReference>
<evidence type="ECO:0000313" key="2">
    <source>
        <dbReference type="EMBL" id="QHT75760.1"/>
    </source>
</evidence>
<dbReference type="Gene3D" id="3.30.40.10">
    <property type="entry name" value="Zinc/RING finger domain, C3HC4 (zinc finger)"/>
    <property type="match status" value="1"/>
</dbReference>
<reference evidence="2" key="1">
    <citation type="journal article" date="2020" name="Nature">
        <title>Giant virus diversity and host interactions through global metagenomics.</title>
        <authorList>
            <person name="Schulz F."/>
            <person name="Roux S."/>
            <person name="Paez-Espino D."/>
            <person name="Jungbluth S."/>
            <person name="Walsh D.A."/>
            <person name="Denef V.J."/>
            <person name="McMahon K.D."/>
            <person name="Konstantinidis K.T."/>
            <person name="Eloe-Fadrosh E.A."/>
            <person name="Kyrpides N.C."/>
            <person name="Woyke T."/>
        </authorList>
    </citation>
    <scope>NUCLEOTIDE SEQUENCE</scope>
    <source>
        <strain evidence="2">GVMAG-M-3300023179-71</strain>
    </source>
</reference>
<dbReference type="InterPro" id="IPR001841">
    <property type="entry name" value="Znf_RING"/>
</dbReference>
<dbReference type="Gene3D" id="1.25.40.10">
    <property type="entry name" value="Tetratricopeptide repeat domain"/>
    <property type="match status" value="1"/>
</dbReference>
<dbReference type="GO" id="GO:0036503">
    <property type="term" value="P:ERAD pathway"/>
    <property type="evidence" value="ECO:0007669"/>
    <property type="project" value="TreeGrafter"/>
</dbReference>
<dbReference type="SUPFAM" id="SSF81901">
    <property type="entry name" value="HCP-like"/>
    <property type="match status" value="1"/>
</dbReference>
<dbReference type="EMBL" id="MN739882">
    <property type="protein sequence ID" value="QHT75760.1"/>
    <property type="molecule type" value="Genomic_DNA"/>
</dbReference>
<dbReference type="PANTHER" id="PTHR11102:SF147">
    <property type="entry name" value="SEL1L ADAPTOR SUBUNIT OF ERAD E3 UBIQUITIN LIGASE"/>
    <property type="match status" value="1"/>
</dbReference>
<sequence length="286" mass="34311">MDLFFYIFLEKKEMFENIKEIEKKYGLIFSKNDDEKIVLSIFNSLELKEKNYNLNDSNILVFIAIYYRYVKKDYENEKKYYLMAVEKGNKTGMNNLGYLYDIFEKDYKNAKKYYLMAIENGNKLAMNNLGSLYHNVEKDYENAKKYYLMAIENGCNMAMNNLGYLYYDIEKDYENAKKYWLMAIEKGNTSAMNNIKSMMDNLELYISLKKITNKNELIENKITNIRKKRRIIEYENKLAFFSEISHIKDCEICLKNNKLHLLMECGRHSICEDCFVKVEKCPYCRY</sequence>
<organism evidence="2">
    <name type="scientific">viral metagenome</name>
    <dbReference type="NCBI Taxonomy" id="1070528"/>
    <lineage>
        <taxon>unclassified sequences</taxon>
        <taxon>metagenomes</taxon>
        <taxon>organismal metagenomes</taxon>
    </lineage>
</organism>
<dbReference type="InterPro" id="IPR013083">
    <property type="entry name" value="Znf_RING/FYVE/PHD"/>
</dbReference>
<evidence type="ECO:0000259" key="1">
    <source>
        <dbReference type="PROSITE" id="PS50089"/>
    </source>
</evidence>
<dbReference type="AlphaFoldDB" id="A0A6C0H5U8"/>
<name>A0A6C0H5U8_9ZZZZ</name>